<evidence type="ECO:0000256" key="4">
    <source>
        <dbReference type="ARBA" id="ARBA00022741"/>
    </source>
</evidence>
<dbReference type="EC" id="2.7.11.1" evidence="1"/>
<dbReference type="SMART" id="SM00220">
    <property type="entry name" value="S_TKc"/>
    <property type="match status" value="1"/>
</dbReference>
<dbReference type="EMBL" id="DYVF01000071">
    <property type="protein sequence ID" value="HJG32007.1"/>
    <property type="molecule type" value="Genomic_DNA"/>
</dbReference>
<proteinExistence type="predicted"/>
<feature type="transmembrane region" description="Helical" evidence="7">
    <location>
        <begin position="423"/>
        <end position="442"/>
    </location>
</feature>
<dbReference type="InterPro" id="IPR011009">
    <property type="entry name" value="Kinase-like_dom_sf"/>
</dbReference>
<keyword evidence="7" id="KW-1133">Transmembrane helix</keyword>
<feature type="domain" description="Protein kinase" evidence="8">
    <location>
        <begin position="1"/>
        <end position="274"/>
    </location>
</feature>
<organism evidence="9 10">
    <name type="scientific">Collinsella ihumii</name>
    <dbReference type="NCBI Taxonomy" id="1720204"/>
    <lineage>
        <taxon>Bacteria</taxon>
        <taxon>Bacillati</taxon>
        <taxon>Actinomycetota</taxon>
        <taxon>Coriobacteriia</taxon>
        <taxon>Coriobacteriales</taxon>
        <taxon>Coriobacteriaceae</taxon>
        <taxon>Collinsella</taxon>
    </lineage>
</organism>
<keyword evidence="2 9" id="KW-0723">Serine/threonine-protein kinase</keyword>
<dbReference type="GO" id="GO:0005524">
    <property type="term" value="F:ATP binding"/>
    <property type="evidence" value="ECO:0007669"/>
    <property type="project" value="UniProtKB-KW"/>
</dbReference>
<protein>
    <recommendedName>
        <fullName evidence="1">non-specific serine/threonine protein kinase</fullName>
        <ecNumber evidence="1">2.7.11.1</ecNumber>
    </recommendedName>
</protein>
<keyword evidence="7" id="KW-0472">Membrane</keyword>
<dbReference type="PROSITE" id="PS00108">
    <property type="entry name" value="PROTEIN_KINASE_ST"/>
    <property type="match status" value="1"/>
</dbReference>
<evidence type="ECO:0000256" key="1">
    <source>
        <dbReference type="ARBA" id="ARBA00012513"/>
    </source>
</evidence>
<evidence type="ECO:0000256" key="5">
    <source>
        <dbReference type="ARBA" id="ARBA00022777"/>
    </source>
</evidence>
<reference evidence="9" key="2">
    <citation type="submission" date="2021-09" db="EMBL/GenBank/DDBJ databases">
        <authorList>
            <person name="Gilroy R."/>
        </authorList>
    </citation>
    <scope>NUCLEOTIDE SEQUENCE</scope>
    <source>
        <strain evidence="9">ChiGjej2B2-7701</strain>
    </source>
</reference>
<accession>A0A921LSD2</accession>
<reference evidence="9" key="1">
    <citation type="journal article" date="2021" name="PeerJ">
        <title>Extensive microbial diversity within the chicken gut microbiome revealed by metagenomics and culture.</title>
        <authorList>
            <person name="Gilroy R."/>
            <person name="Ravi A."/>
            <person name="Getino M."/>
            <person name="Pursley I."/>
            <person name="Horton D.L."/>
            <person name="Alikhan N.F."/>
            <person name="Baker D."/>
            <person name="Gharbi K."/>
            <person name="Hall N."/>
            <person name="Watson M."/>
            <person name="Adriaenssens E.M."/>
            <person name="Foster-Nyarko E."/>
            <person name="Jarju S."/>
            <person name="Secka A."/>
            <person name="Antonio M."/>
            <person name="Oren A."/>
            <person name="Chaudhuri R.R."/>
            <person name="La Ragione R."/>
            <person name="Hildebrand F."/>
            <person name="Pallen M.J."/>
        </authorList>
    </citation>
    <scope>NUCLEOTIDE SEQUENCE</scope>
    <source>
        <strain evidence="9">ChiGjej2B2-7701</strain>
    </source>
</reference>
<dbReference type="PANTHER" id="PTHR43289:SF6">
    <property type="entry name" value="SERINE_THREONINE-PROTEIN KINASE NEKL-3"/>
    <property type="match status" value="1"/>
</dbReference>
<evidence type="ECO:0000256" key="2">
    <source>
        <dbReference type="ARBA" id="ARBA00022527"/>
    </source>
</evidence>
<keyword evidence="7" id="KW-0812">Transmembrane</keyword>
<dbReference type="PROSITE" id="PS50011">
    <property type="entry name" value="PROTEIN_KINASE_DOM"/>
    <property type="match status" value="1"/>
</dbReference>
<sequence length="445" mass="48333">MDTHGNIERAHDVSCELDAHLSALARADSWRVEQRLKETEFETTDVVFFEGARGGELGPFVRKRINCSAGVGSAYEELMRAQRAGIRLLAVPHLVECVRVGDTLTVVMEYVSGPTLQHLVEERGGSLELAAALFPALCDAVASLYESFTPPLIHRDLKPSNVIVQNGRPVIIDFGIARLWHADAEADTTHFGTRSYAPPEQFGFGQTDVRSDVYALGKLLLFCLTGQNPHDARGEEQYEALGVERPLARVIAQATAFDPTDRFGGVREMKRAFERAVSGIVPAAEVTDADTAAVPAGAHRATSDTQRALNDVPPFDWEYGSVGSDTQSSGTAVLHEEGVGRPKRSPKFVKNIVLIALYAVFVLGCIMAIVDPNEQDRGFPLWYLVMEYLSVAALVGSVVALLLNKPALAVWIPRLDMKRLRMASVIVLITSIVVFAAAGQLAGAL</sequence>
<dbReference type="GO" id="GO:0004674">
    <property type="term" value="F:protein serine/threonine kinase activity"/>
    <property type="evidence" value="ECO:0007669"/>
    <property type="project" value="UniProtKB-KW"/>
</dbReference>
<dbReference type="InterPro" id="IPR000719">
    <property type="entry name" value="Prot_kinase_dom"/>
</dbReference>
<dbReference type="Gene3D" id="1.10.510.10">
    <property type="entry name" value="Transferase(Phosphotransferase) domain 1"/>
    <property type="match status" value="1"/>
</dbReference>
<dbReference type="InterPro" id="IPR008271">
    <property type="entry name" value="Ser/Thr_kinase_AS"/>
</dbReference>
<dbReference type="Proteomes" id="UP000746751">
    <property type="component" value="Unassembled WGS sequence"/>
</dbReference>
<evidence type="ECO:0000256" key="3">
    <source>
        <dbReference type="ARBA" id="ARBA00022679"/>
    </source>
</evidence>
<dbReference type="PANTHER" id="PTHR43289">
    <property type="entry name" value="MITOGEN-ACTIVATED PROTEIN KINASE KINASE KINASE 20-RELATED"/>
    <property type="match status" value="1"/>
</dbReference>
<evidence type="ECO:0000259" key="8">
    <source>
        <dbReference type="PROSITE" id="PS50011"/>
    </source>
</evidence>
<evidence type="ECO:0000313" key="10">
    <source>
        <dbReference type="Proteomes" id="UP000746751"/>
    </source>
</evidence>
<feature type="transmembrane region" description="Helical" evidence="7">
    <location>
        <begin position="382"/>
        <end position="403"/>
    </location>
</feature>
<feature type="transmembrane region" description="Helical" evidence="7">
    <location>
        <begin position="351"/>
        <end position="370"/>
    </location>
</feature>
<dbReference type="AlphaFoldDB" id="A0A921LSD2"/>
<evidence type="ECO:0000256" key="7">
    <source>
        <dbReference type="SAM" id="Phobius"/>
    </source>
</evidence>
<name>A0A921LSD2_9ACTN</name>
<dbReference type="Pfam" id="PF00069">
    <property type="entry name" value="Pkinase"/>
    <property type="match status" value="1"/>
</dbReference>
<comment type="caution">
    <text evidence="9">The sequence shown here is derived from an EMBL/GenBank/DDBJ whole genome shotgun (WGS) entry which is preliminary data.</text>
</comment>
<keyword evidence="5 9" id="KW-0418">Kinase</keyword>
<dbReference type="SUPFAM" id="SSF56112">
    <property type="entry name" value="Protein kinase-like (PK-like)"/>
    <property type="match status" value="1"/>
</dbReference>
<gene>
    <name evidence="9" type="ORF">K8U80_11550</name>
</gene>
<keyword evidence="4" id="KW-0547">Nucleotide-binding</keyword>
<evidence type="ECO:0000256" key="6">
    <source>
        <dbReference type="ARBA" id="ARBA00022840"/>
    </source>
</evidence>
<evidence type="ECO:0000313" key="9">
    <source>
        <dbReference type="EMBL" id="HJG32007.1"/>
    </source>
</evidence>
<dbReference type="CDD" id="cd14014">
    <property type="entry name" value="STKc_PknB_like"/>
    <property type="match status" value="1"/>
</dbReference>
<keyword evidence="3" id="KW-0808">Transferase</keyword>
<keyword evidence="6" id="KW-0067">ATP-binding</keyword>